<organism evidence="3 4">
    <name type="scientific">Marinactinospora thermotolerans DSM 45154</name>
    <dbReference type="NCBI Taxonomy" id="1122192"/>
    <lineage>
        <taxon>Bacteria</taxon>
        <taxon>Bacillati</taxon>
        <taxon>Actinomycetota</taxon>
        <taxon>Actinomycetes</taxon>
        <taxon>Streptosporangiales</taxon>
        <taxon>Nocardiopsidaceae</taxon>
        <taxon>Marinactinospora</taxon>
    </lineage>
</organism>
<evidence type="ECO:0000313" key="3">
    <source>
        <dbReference type="EMBL" id="SKA38027.1"/>
    </source>
</evidence>
<proteinExistence type="predicted"/>
<dbReference type="NCBIfam" id="NF038074">
    <property type="entry name" value="fam_STM4014"/>
    <property type="match status" value="1"/>
</dbReference>
<dbReference type="EMBL" id="FUWS01000018">
    <property type="protein sequence ID" value="SKA38027.1"/>
    <property type="molecule type" value="Genomic_DNA"/>
</dbReference>
<dbReference type="Gene3D" id="3.30.470.20">
    <property type="entry name" value="ATP-grasp fold, B domain"/>
    <property type="match status" value="1"/>
</dbReference>
<dbReference type="PANTHER" id="PTHR21621:SF0">
    <property type="entry name" value="BETA-CITRYLGLUTAMATE SYNTHASE B-RELATED"/>
    <property type="match status" value="1"/>
</dbReference>
<dbReference type="SUPFAM" id="SSF56059">
    <property type="entry name" value="Glutathione synthetase ATP-binding domain-like"/>
    <property type="match status" value="1"/>
</dbReference>
<dbReference type="GO" id="GO:0018169">
    <property type="term" value="F:ribosomal S6-glutamic acid ligase activity"/>
    <property type="evidence" value="ECO:0007669"/>
    <property type="project" value="TreeGrafter"/>
</dbReference>
<gene>
    <name evidence="3" type="ORF">SAMN02745673_04777</name>
</gene>
<evidence type="ECO:0000256" key="1">
    <source>
        <dbReference type="PROSITE-ProRule" id="PRU00409"/>
    </source>
</evidence>
<dbReference type="InterPro" id="IPR011761">
    <property type="entry name" value="ATP-grasp"/>
</dbReference>
<dbReference type="GO" id="GO:0009432">
    <property type="term" value="P:SOS response"/>
    <property type="evidence" value="ECO:0007669"/>
    <property type="project" value="TreeGrafter"/>
</dbReference>
<dbReference type="GO" id="GO:0005524">
    <property type="term" value="F:ATP binding"/>
    <property type="evidence" value="ECO:0007669"/>
    <property type="project" value="UniProtKB-UniRule"/>
</dbReference>
<keyword evidence="4" id="KW-1185">Reference proteome</keyword>
<sequence>MTSARPRPVAVVAVPGGRRLALFTAALRAAGRPDPVVLPWRGLAAGEVKVPPGALVRVDSPGEDPETARLLRGLPHPPDLYRVEGSAAFHAGFRAALDRLAAEVAATPGARLVQDPADLVTMSDKRRCHALLTAAGVPVPPALDGPVEDYAALRAGMARRGWGRVFVKPAHGSSASGVVALTAGRDRVRADTSADLVRTAAGVELYNSLVIRTYESEADVATLVDALCAERVHVERRLPKVVHQGRAVDLRVLVVAGRATHVVARASRSPMTNLHLGNARGDLTALRARMGEDAWARAMAVAERAAACFPGTLHAGVDLLVAPSLRSFAVCEVNAFGDLLPGVLHEGRDTYAEQVRALQRMEATCPV</sequence>
<evidence type="ECO:0000259" key="2">
    <source>
        <dbReference type="PROSITE" id="PS50975"/>
    </source>
</evidence>
<dbReference type="RefSeq" id="WP_078763994.1">
    <property type="nucleotide sequence ID" value="NZ_FUWS01000018.1"/>
</dbReference>
<reference evidence="3 4" key="1">
    <citation type="submission" date="2017-02" db="EMBL/GenBank/DDBJ databases">
        <authorList>
            <person name="Peterson S.W."/>
        </authorList>
    </citation>
    <scope>NUCLEOTIDE SEQUENCE [LARGE SCALE GENOMIC DNA]</scope>
    <source>
        <strain evidence="3 4">DSM 45154</strain>
    </source>
</reference>
<dbReference type="InterPro" id="IPR047778">
    <property type="entry name" value="STM4014-like"/>
</dbReference>
<dbReference type="PANTHER" id="PTHR21621">
    <property type="entry name" value="RIBOSOMAL PROTEIN S6 MODIFICATION PROTEIN"/>
    <property type="match status" value="1"/>
</dbReference>
<name>A0A1T4TCA0_9ACTN</name>
<keyword evidence="1" id="KW-0547">Nucleotide-binding</keyword>
<dbReference type="Proteomes" id="UP000190637">
    <property type="component" value="Unassembled WGS sequence"/>
</dbReference>
<evidence type="ECO:0000313" key="4">
    <source>
        <dbReference type="Proteomes" id="UP000190637"/>
    </source>
</evidence>
<dbReference type="GO" id="GO:0046872">
    <property type="term" value="F:metal ion binding"/>
    <property type="evidence" value="ECO:0007669"/>
    <property type="project" value="InterPro"/>
</dbReference>
<dbReference type="PROSITE" id="PS50975">
    <property type="entry name" value="ATP_GRASP"/>
    <property type="match status" value="1"/>
</dbReference>
<feature type="domain" description="ATP-grasp" evidence="2">
    <location>
        <begin position="129"/>
        <end position="359"/>
    </location>
</feature>
<keyword evidence="1" id="KW-0067">ATP-binding</keyword>
<dbReference type="GO" id="GO:0005737">
    <property type="term" value="C:cytoplasm"/>
    <property type="evidence" value="ECO:0007669"/>
    <property type="project" value="TreeGrafter"/>
</dbReference>
<dbReference type="STRING" id="1122192.SAMN02745673_04777"/>
<accession>A0A1T4TCA0</accession>
<protein>
    <recommendedName>
        <fullName evidence="2">ATP-grasp domain-containing protein</fullName>
    </recommendedName>
</protein>
<dbReference type="AlphaFoldDB" id="A0A1T4TCA0"/>
<dbReference type="OrthoDB" id="9789963at2"/>